<dbReference type="EMBL" id="BNBC01000071">
    <property type="protein sequence ID" value="GHF15508.1"/>
    <property type="molecule type" value="Genomic_DNA"/>
</dbReference>
<keyword evidence="2" id="KW-0732">Signal</keyword>
<organism evidence="3 4">
    <name type="scientific">Streptomyces spiralis</name>
    <dbReference type="NCBI Taxonomy" id="66376"/>
    <lineage>
        <taxon>Bacteria</taxon>
        <taxon>Bacillati</taxon>
        <taxon>Actinomycetota</taxon>
        <taxon>Actinomycetes</taxon>
        <taxon>Kitasatosporales</taxon>
        <taxon>Streptomycetaceae</taxon>
        <taxon>Streptomyces</taxon>
    </lineage>
</organism>
<proteinExistence type="predicted"/>
<dbReference type="Proteomes" id="UP000641386">
    <property type="component" value="Unassembled WGS sequence"/>
</dbReference>
<sequence length="109" mass="11683">MAVSTKRSILWAPSMILALAVFCPGMASQAFAASSPAKTVIASPRSEPADIQHDLRLSPSQEGPGWTQGYIDGQACRDPDPGAYESFPDENFEDNYYAGYDEGSSEADC</sequence>
<evidence type="ECO:0000256" key="2">
    <source>
        <dbReference type="SAM" id="SignalP"/>
    </source>
</evidence>
<feature type="chain" id="PRO_5037573703" description="Secreted protein" evidence="2">
    <location>
        <begin position="33"/>
        <end position="109"/>
    </location>
</feature>
<evidence type="ECO:0000313" key="4">
    <source>
        <dbReference type="Proteomes" id="UP000641386"/>
    </source>
</evidence>
<feature type="region of interest" description="Disordered" evidence="1">
    <location>
        <begin position="56"/>
        <end position="109"/>
    </location>
</feature>
<comment type="caution">
    <text evidence="3">The sequence shown here is derived from an EMBL/GenBank/DDBJ whole genome shotgun (WGS) entry which is preliminary data.</text>
</comment>
<reference evidence="3" key="1">
    <citation type="journal article" date="2014" name="Int. J. Syst. Evol. Microbiol.">
        <title>Complete genome sequence of Corynebacterium casei LMG S-19264T (=DSM 44701T), isolated from a smear-ripened cheese.</title>
        <authorList>
            <consortium name="US DOE Joint Genome Institute (JGI-PGF)"/>
            <person name="Walter F."/>
            <person name="Albersmeier A."/>
            <person name="Kalinowski J."/>
            <person name="Ruckert C."/>
        </authorList>
    </citation>
    <scope>NUCLEOTIDE SEQUENCE</scope>
    <source>
        <strain evidence="3">JCM 3302</strain>
    </source>
</reference>
<feature type="signal peptide" evidence="2">
    <location>
        <begin position="1"/>
        <end position="32"/>
    </location>
</feature>
<reference evidence="3" key="2">
    <citation type="submission" date="2020-09" db="EMBL/GenBank/DDBJ databases">
        <authorList>
            <person name="Sun Q."/>
            <person name="Ohkuma M."/>
        </authorList>
    </citation>
    <scope>NUCLEOTIDE SEQUENCE</scope>
    <source>
        <strain evidence="3">JCM 3302</strain>
    </source>
</reference>
<gene>
    <name evidence="3" type="ORF">GCM10014715_83480</name>
</gene>
<evidence type="ECO:0008006" key="5">
    <source>
        <dbReference type="Google" id="ProtNLM"/>
    </source>
</evidence>
<accession>A0A919AM35</accession>
<name>A0A919AM35_9ACTN</name>
<protein>
    <recommendedName>
        <fullName evidence="5">Secreted protein</fullName>
    </recommendedName>
</protein>
<keyword evidence="4" id="KW-1185">Reference proteome</keyword>
<evidence type="ECO:0000313" key="3">
    <source>
        <dbReference type="EMBL" id="GHF15508.1"/>
    </source>
</evidence>
<evidence type="ECO:0000256" key="1">
    <source>
        <dbReference type="SAM" id="MobiDB-lite"/>
    </source>
</evidence>
<dbReference type="AlphaFoldDB" id="A0A919AM35"/>